<name>A0ACB8XEK6_ARCLA</name>
<reference evidence="1 2" key="2">
    <citation type="journal article" date="2022" name="Mol. Ecol. Resour.">
        <title>The genomes of chicory, endive, great burdock and yacon provide insights into Asteraceae paleo-polyploidization history and plant inulin production.</title>
        <authorList>
            <person name="Fan W."/>
            <person name="Wang S."/>
            <person name="Wang H."/>
            <person name="Wang A."/>
            <person name="Jiang F."/>
            <person name="Liu H."/>
            <person name="Zhao H."/>
            <person name="Xu D."/>
            <person name="Zhang Y."/>
        </authorList>
    </citation>
    <scope>NUCLEOTIDE SEQUENCE [LARGE SCALE GENOMIC DNA]</scope>
    <source>
        <strain evidence="2">cv. Niubang</strain>
    </source>
</reference>
<evidence type="ECO:0000313" key="1">
    <source>
        <dbReference type="EMBL" id="KAI3665168.1"/>
    </source>
</evidence>
<keyword evidence="2" id="KW-1185">Reference proteome</keyword>
<proteinExistence type="predicted"/>
<dbReference type="EMBL" id="CM042064">
    <property type="protein sequence ID" value="KAI3665168.1"/>
    <property type="molecule type" value="Genomic_DNA"/>
</dbReference>
<comment type="caution">
    <text evidence="1">The sequence shown here is derived from an EMBL/GenBank/DDBJ whole genome shotgun (WGS) entry which is preliminary data.</text>
</comment>
<dbReference type="Proteomes" id="UP001055879">
    <property type="component" value="Linkage Group LG18"/>
</dbReference>
<protein>
    <submittedName>
        <fullName evidence="1">Uncharacterized protein</fullName>
    </submittedName>
</protein>
<gene>
    <name evidence="1" type="ORF">L6452_43789</name>
</gene>
<accession>A0ACB8XEK6</accession>
<reference evidence="2" key="1">
    <citation type="journal article" date="2022" name="Mol. Ecol. Resour.">
        <title>The genomes of chicory, endive, great burdock and yacon provide insights into Asteraceae palaeo-polyploidization history and plant inulin production.</title>
        <authorList>
            <person name="Fan W."/>
            <person name="Wang S."/>
            <person name="Wang H."/>
            <person name="Wang A."/>
            <person name="Jiang F."/>
            <person name="Liu H."/>
            <person name="Zhao H."/>
            <person name="Xu D."/>
            <person name="Zhang Y."/>
        </authorList>
    </citation>
    <scope>NUCLEOTIDE SEQUENCE [LARGE SCALE GENOMIC DNA]</scope>
    <source>
        <strain evidence="2">cv. Niubang</strain>
    </source>
</reference>
<sequence length="106" mass="12336">MMVGCLRFGDHATPRAHFRDIDSRIYVLGRHPCDLNVHTPTLYFYFPWSEILDAPPMPPHLHSILHFDIAYLTFFHNFSIPHLYLQFVCFEQGAPKQLVKGVLKAL</sequence>
<organism evidence="1 2">
    <name type="scientific">Arctium lappa</name>
    <name type="common">Greater burdock</name>
    <name type="synonym">Lappa major</name>
    <dbReference type="NCBI Taxonomy" id="4217"/>
    <lineage>
        <taxon>Eukaryota</taxon>
        <taxon>Viridiplantae</taxon>
        <taxon>Streptophyta</taxon>
        <taxon>Embryophyta</taxon>
        <taxon>Tracheophyta</taxon>
        <taxon>Spermatophyta</taxon>
        <taxon>Magnoliopsida</taxon>
        <taxon>eudicotyledons</taxon>
        <taxon>Gunneridae</taxon>
        <taxon>Pentapetalae</taxon>
        <taxon>asterids</taxon>
        <taxon>campanulids</taxon>
        <taxon>Asterales</taxon>
        <taxon>Asteraceae</taxon>
        <taxon>Carduoideae</taxon>
        <taxon>Cardueae</taxon>
        <taxon>Arctiinae</taxon>
        <taxon>Arctium</taxon>
    </lineage>
</organism>
<evidence type="ECO:0000313" key="2">
    <source>
        <dbReference type="Proteomes" id="UP001055879"/>
    </source>
</evidence>